<dbReference type="NCBIfam" id="NF002759">
    <property type="entry name" value="PRK02813.1"/>
    <property type="match status" value="1"/>
</dbReference>
<evidence type="ECO:0000256" key="6">
    <source>
        <dbReference type="ARBA" id="ARBA00022801"/>
    </source>
</evidence>
<protein>
    <recommendedName>
        <fullName evidence="10">M18 family aminopeptidase</fullName>
        <ecNumber evidence="10">3.4.11.-</ecNumber>
    </recommendedName>
</protein>
<dbReference type="GO" id="GO:0004177">
    <property type="term" value="F:aminopeptidase activity"/>
    <property type="evidence" value="ECO:0007669"/>
    <property type="project" value="UniProtKB-KW"/>
</dbReference>
<dbReference type="PANTHER" id="PTHR28570">
    <property type="entry name" value="ASPARTYL AMINOPEPTIDASE"/>
    <property type="match status" value="1"/>
</dbReference>
<evidence type="ECO:0000256" key="4">
    <source>
        <dbReference type="ARBA" id="ARBA00022670"/>
    </source>
</evidence>
<dbReference type="InterPro" id="IPR001948">
    <property type="entry name" value="Peptidase_M18"/>
</dbReference>
<keyword evidence="6 9" id="KW-0378">Hydrolase</keyword>
<evidence type="ECO:0000256" key="9">
    <source>
        <dbReference type="RuleBase" id="RU004386"/>
    </source>
</evidence>
<proteinExistence type="inferred from homology"/>
<comment type="cofactor">
    <cofactor evidence="1 10">
        <name>Zn(2+)</name>
        <dbReference type="ChEBI" id="CHEBI:29105"/>
    </cofactor>
</comment>
<keyword evidence="4 9" id="KW-0645">Protease</keyword>
<evidence type="ECO:0000256" key="10">
    <source>
        <dbReference type="RuleBase" id="RU004387"/>
    </source>
</evidence>
<dbReference type="Gene3D" id="3.40.630.10">
    <property type="entry name" value="Zn peptidases"/>
    <property type="match status" value="1"/>
</dbReference>
<dbReference type="EC" id="3.4.11.-" evidence="10"/>
<organism evidence="11 12">
    <name type="scientific">Isoptericola halotolerans</name>
    <dbReference type="NCBI Taxonomy" id="300560"/>
    <lineage>
        <taxon>Bacteria</taxon>
        <taxon>Bacillati</taxon>
        <taxon>Actinomycetota</taxon>
        <taxon>Actinomycetes</taxon>
        <taxon>Micrococcales</taxon>
        <taxon>Promicromonosporaceae</taxon>
        <taxon>Isoptericola</taxon>
    </lineage>
</organism>
<reference evidence="11 12" key="1">
    <citation type="submission" date="2020-05" db="EMBL/GenBank/DDBJ databases">
        <title>Genomic Encyclopedia of Type Strains, Phase III (KMG-III): the genomes of soil and plant-associated and newly described type strains.</title>
        <authorList>
            <person name="Whitman W."/>
        </authorList>
    </citation>
    <scope>NUCLEOTIDE SEQUENCE [LARGE SCALE GENOMIC DNA]</scope>
    <source>
        <strain evidence="11 12">KCTC 19046</strain>
    </source>
</reference>
<keyword evidence="3 9" id="KW-0031">Aminopeptidase</keyword>
<accession>A0ABX1ZZF7</accession>
<evidence type="ECO:0000313" key="11">
    <source>
        <dbReference type="EMBL" id="NOV95944.1"/>
    </source>
</evidence>
<evidence type="ECO:0000256" key="3">
    <source>
        <dbReference type="ARBA" id="ARBA00022438"/>
    </source>
</evidence>
<evidence type="ECO:0000256" key="8">
    <source>
        <dbReference type="ARBA" id="ARBA00023049"/>
    </source>
</evidence>
<name>A0ABX1ZZF7_9MICO</name>
<evidence type="ECO:0000256" key="2">
    <source>
        <dbReference type="ARBA" id="ARBA00008290"/>
    </source>
</evidence>
<dbReference type="RefSeq" id="WP_171782195.1">
    <property type="nucleotide sequence ID" value="NZ_BAAAML010000002.1"/>
</dbReference>
<comment type="similarity">
    <text evidence="2 9">Belongs to the peptidase M18 family.</text>
</comment>
<dbReference type="Proteomes" id="UP000757540">
    <property type="component" value="Unassembled WGS sequence"/>
</dbReference>
<dbReference type="InterPro" id="IPR023358">
    <property type="entry name" value="Peptidase_M18_dom2"/>
</dbReference>
<comment type="caution">
    <text evidence="11">The sequence shown here is derived from an EMBL/GenBank/DDBJ whole genome shotgun (WGS) entry which is preliminary data.</text>
</comment>
<evidence type="ECO:0000256" key="1">
    <source>
        <dbReference type="ARBA" id="ARBA00001947"/>
    </source>
</evidence>
<evidence type="ECO:0000256" key="7">
    <source>
        <dbReference type="ARBA" id="ARBA00022833"/>
    </source>
</evidence>
<dbReference type="EMBL" id="JABEZU010000001">
    <property type="protein sequence ID" value="NOV95944.1"/>
    <property type="molecule type" value="Genomic_DNA"/>
</dbReference>
<dbReference type="SUPFAM" id="SSF53187">
    <property type="entry name" value="Zn-dependent exopeptidases"/>
    <property type="match status" value="1"/>
</dbReference>
<keyword evidence="7 9" id="KW-0862">Zinc</keyword>
<evidence type="ECO:0000313" key="12">
    <source>
        <dbReference type="Proteomes" id="UP000757540"/>
    </source>
</evidence>
<dbReference type="Pfam" id="PF02127">
    <property type="entry name" value="Peptidase_M18"/>
    <property type="match status" value="1"/>
</dbReference>
<evidence type="ECO:0000256" key="5">
    <source>
        <dbReference type="ARBA" id="ARBA00022723"/>
    </source>
</evidence>
<dbReference type="PANTHER" id="PTHR28570:SF3">
    <property type="entry name" value="ASPARTYL AMINOPEPTIDASE"/>
    <property type="match status" value="1"/>
</dbReference>
<dbReference type="SUPFAM" id="SSF101821">
    <property type="entry name" value="Aminopeptidase/glucanase lid domain"/>
    <property type="match status" value="1"/>
</dbReference>
<keyword evidence="8 9" id="KW-0482">Metalloprotease</keyword>
<sequence length="440" mass="46299">MPEHTPVTALSQVPDAARTHTEDLGTFVTASPSSYHAAAEVARRAEEAGFIRLIETDAWEVVPAGRYVVVRDGSAIAFVVPPSAGPTMPFTVLGTHTDSPGFKLKPKPTTGRDGWVQAGVEVYGGPLLNSWLDRELELAGRLVTRDGSEHLVRTGPFARIPQLAIHLDRAVNDGLTLDKQRHTQPVLGLGEVSDADVLAELAARVEGATVAAQDVLGYDVVVADTQAPRAFGTGRSLWASGRLDNLLSTHAALTALLSAAPEDLTGIAVLAAFDHEEIGSESRSGAAGPFLADVLGRVSRALGARGEERRRALAASLCVSSDVGHAVHPNYPERHDPANHPHAGGGPILKINANQRYSTDAHGAALWQAACEAAGVPSQEFVSNNAIPCGSTIGPITATRLGIRVVDVGVPILSMHSARELTAVVDPWYLTRAMSAVLVH</sequence>
<dbReference type="Gene3D" id="2.30.250.10">
    <property type="entry name" value="Aminopeptidase i, Domain 2"/>
    <property type="match status" value="1"/>
</dbReference>
<keyword evidence="12" id="KW-1185">Reference proteome</keyword>
<gene>
    <name evidence="11" type="ORF">HDG69_000497</name>
</gene>
<dbReference type="PRINTS" id="PR00932">
    <property type="entry name" value="AMINO1PTASE"/>
</dbReference>
<keyword evidence="5 9" id="KW-0479">Metal-binding</keyword>